<feature type="compositionally biased region" description="Basic residues" evidence="1">
    <location>
        <begin position="845"/>
        <end position="854"/>
    </location>
</feature>
<feature type="compositionally biased region" description="Low complexity" evidence="1">
    <location>
        <begin position="1088"/>
        <end position="1098"/>
    </location>
</feature>
<feature type="compositionally biased region" description="Basic and acidic residues" evidence="1">
    <location>
        <begin position="1387"/>
        <end position="1397"/>
    </location>
</feature>
<feature type="compositionally biased region" description="Basic and acidic residues" evidence="1">
    <location>
        <begin position="1154"/>
        <end position="1175"/>
    </location>
</feature>
<feature type="region of interest" description="Disordered" evidence="1">
    <location>
        <begin position="1006"/>
        <end position="1098"/>
    </location>
</feature>
<feature type="compositionally biased region" description="Basic and acidic residues" evidence="1">
    <location>
        <begin position="582"/>
        <end position="607"/>
    </location>
</feature>
<feature type="region of interest" description="Disordered" evidence="1">
    <location>
        <begin position="1140"/>
        <end position="1277"/>
    </location>
</feature>
<keyword evidence="3" id="KW-1185">Reference proteome</keyword>
<feature type="region of interest" description="Disordered" evidence="1">
    <location>
        <begin position="1490"/>
        <end position="1552"/>
    </location>
</feature>
<feature type="region of interest" description="Disordered" evidence="1">
    <location>
        <begin position="1"/>
        <end position="227"/>
    </location>
</feature>
<feature type="compositionally biased region" description="Low complexity" evidence="1">
    <location>
        <begin position="1217"/>
        <end position="1232"/>
    </location>
</feature>
<feature type="compositionally biased region" description="Polar residues" evidence="1">
    <location>
        <begin position="145"/>
        <end position="154"/>
    </location>
</feature>
<gene>
    <name evidence="2" type="ORF">BESB_082120</name>
</gene>
<feature type="compositionally biased region" description="Basic and acidic residues" evidence="1">
    <location>
        <begin position="67"/>
        <end position="80"/>
    </location>
</feature>
<evidence type="ECO:0000256" key="1">
    <source>
        <dbReference type="SAM" id="MobiDB-lite"/>
    </source>
</evidence>
<feature type="compositionally biased region" description="Low complexity" evidence="1">
    <location>
        <begin position="980"/>
        <end position="990"/>
    </location>
</feature>
<feature type="compositionally biased region" description="Basic and acidic residues" evidence="1">
    <location>
        <begin position="778"/>
        <end position="798"/>
    </location>
</feature>
<comment type="caution">
    <text evidence="2">The sequence shown here is derived from an EMBL/GenBank/DDBJ whole genome shotgun (WGS) entry which is preliminary data.</text>
</comment>
<feature type="region of interest" description="Disordered" evidence="1">
    <location>
        <begin position="778"/>
        <end position="801"/>
    </location>
</feature>
<feature type="region of interest" description="Disordered" evidence="1">
    <location>
        <begin position="824"/>
        <end position="901"/>
    </location>
</feature>
<feature type="region of interest" description="Disordered" evidence="1">
    <location>
        <begin position="697"/>
        <end position="766"/>
    </location>
</feature>
<feature type="compositionally biased region" description="Polar residues" evidence="1">
    <location>
        <begin position="361"/>
        <end position="374"/>
    </location>
</feature>
<dbReference type="KEGG" id="bbes:BESB_082120"/>
<dbReference type="GeneID" id="40313138"/>
<feature type="compositionally biased region" description="Basic and acidic residues" evidence="1">
    <location>
        <begin position="1050"/>
        <end position="1063"/>
    </location>
</feature>
<feature type="compositionally biased region" description="Low complexity" evidence="1">
    <location>
        <begin position="121"/>
        <end position="144"/>
    </location>
</feature>
<dbReference type="EMBL" id="NWUJ01000009">
    <property type="protein sequence ID" value="PFH33013.1"/>
    <property type="molecule type" value="Genomic_DNA"/>
</dbReference>
<feature type="compositionally biased region" description="Basic and acidic residues" evidence="1">
    <location>
        <begin position="1"/>
        <end position="12"/>
    </location>
</feature>
<feature type="compositionally biased region" description="Polar residues" evidence="1">
    <location>
        <begin position="863"/>
        <end position="872"/>
    </location>
</feature>
<feature type="compositionally biased region" description="Polar residues" evidence="1">
    <location>
        <begin position="1377"/>
        <end position="1386"/>
    </location>
</feature>
<evidence type="ECO:0000313" key="3">
    <source>
        <dbReference type="Proteomes" id="UP000224006"/>
    </source>
</evidence>
<feature type="compositionally biased region" description="Low complexity" evidence="1">
    <location>
        <begin position="1018"/>
        <end position="1042"/>
    </location>
</feature>
<feature type="compositionally biased region" description="Basic and acidic residues" evidence="1">
    <location>
        <begin position="1508"/>
        <end position="1535"/>
    </location>
</feature>
<feature type="compositionally biased region" description="Low complexity" evidence="1">
    <location>
        <begin position="17"/>
        <end position="33"/>
    </location>
</feature>
<feature type="region of interest" description="Disordered" evidence="1">
    <location>
        <begin position="358"/>
        <end position="401"/>
    </location>
</feature>
<feature type="compositionally biased region" description="Basic and acidic residues" evidence="1">
    <location>
        <begin position="170"/>
        <end position="179"/>
    </location>
</feature>
<feature type="compositionally biased region" description="Basic and acidic residues" evidence="1">
    <location>
        <begin position="106"/>
        <end position="120"/>
    </location>
</feature>
<name>A0A2A9MBF9_BESBE</name>
<proteinExistence type="predicted"/>
<organism evidence="2 3">
    <name type="scientific">Besnoitia besnoiti</name>
    <name type="common">Apicomplexan protozoan</name>
    <dbReference type="NCBI Taxonomy" id="94643"/>
    <lineage>
        <taxon>Eukaryota</taxon>
        <taxon>Sar</taxon>
        <taxon>Alveolata</taxon>
        <taxon>Apicomplexa</taxon>
        <taxon>Conoidasida</taxon>
        <taxon>Coccidia</taxon>
        <taxon>Eucoccidiorida</taxon>
        <taxon>Eimeriorina</taxon>
        <taxon>Sarcocystidae</taxon>
        <taxon>Besnoitia</taxon>
    </lineage>
</organism>
<feature type="region of interest" description="Disordered" evidence="1">
    <location>
        <begin position="417"/>
        <end position="436"/>
    </location>
</feature>
<feature type="region of interest" description="Disordered" evidence="1">
    <location>
        <begin position="304"/>
        <end position="328"/>
    </location>
</feature>
<protein>
    <submittedName>
        <fullName evidence="2">Uncharacterized protein</fullName>
    </submittedName>
</protein>
<feature type="compositionally biased region" description="Polar residues" evidence="1">
    <location>
        <begin position="1268"/>
        <end position="1277"/>
    </location>
</feature>
<dbReference type="VEuPathDB" id="ToxoDB:BESB_082120"/>
<feature type="compositionally biased region" description="Basic and acidic residues" evidence="1">
    <location>
        <begin position="304"/>
        <end position="315"/>
    </location>
</feature>
<reference evidence="2 3" key="1">
    <citation type="submission" date="2017-09" db="EMBL/GenBank/DDBJ databases">
        <title>Genome sequencing of Besnoitia besnoiti strain Bb-Ger1.</title>
        <authorList>
            <person name="Schares G."/>
            <person name="Venepally P."/>
            <person name="Lorenzi H.A."/>
        </authorList>
    </citation>
    <scope>NUCLEOTIDE SEQUENCE [LARGE SCALE GENOMIC DNA]</scope>
    <source>
        <strain evidence="2 3">Bb-Ger1</strain>
    </source>
</reference>
<feature type="compositionally biased region" description="Polar residues" evidence="1">
    <location>
        <begin position="1197"/>
        <end position="1211"/>
    </location>
</feature>
<evidence type="ECO:0000313" key="2">
    <source>
        <dbReference type="EMBL" id="PFH33013.1"/>
    </source>
</evidence>
<sequence length="1552" mass="166829">MATLRAERETNRQRNLSSSIFSSASLGGHAAASTLTEPRSASGRRRASREPTEALCALLPADVASGGKERASRFGGDRFLVDSSASSMGGEFASRASSPSVKASRRLLERTRSQSRESRASQRPPRGDATPPRAYSRSASPSVRQASSVCASSAESRRGEHASSPHRRRPSSEPRETRASRLRAQAIEASLRLDDALRRPEAPQRAVPRAERKAPLPPLPPTTRAQQHRLAQTRACSASSRRAAVLRRELGEGGGQTDDAEEWALPSCRPAATGERYRREGSAESTSTESRFGRPFSRIEAAADRRGRLLDEPTKKIGGSRVSLPSAIPRATRREFAAERKRDGASFRFPLSLRSSRSLSNCHRQQAASDTFGRTSLEEEETHRAASSRQQPLARGLSLSSSSSASLSSASAAAAGGLRRAPSGGRGAARPLSSASASGLAAWSRREVAAERERAVPFRAANGSSRSRGEMAAGGGSRGAPREAEGAVPKSFFSRPFAAKEDQALLSVASVSRRAEEALLCGGVLPPLPPVGEEGGGEAEILRQAPGVFGAERFEPLANSDELRLSPEEDEDLPRKKPRRTALSDHQGEEAFRRRMEEIRSQLDSRRWSSSPRPRSSAPRAPEASSASSLASFGETRLTLEKTVAKKPLPFASLVSRSSLLLGPKEAAGGEAAGAEGLFSEEAAAPAWTVGVVTREGTRRKVAGRSQRLAGGGPRLLPQSRAARRVGERPMMKTAKAVVAREEAAGWRPSAPRSRPLFNEQEDLPGVADALANIRRRLREEEEKQRERAEQAAKEAAARRPRSALFAGLQDSLSAVVSFLSLGLSSGGGAPQGDDQAPGGEDWRKQRRGARKKRPPEVGGSSGMRNNRTGQKTPAAAPGGREEKEDSHLRPDDDDLSFESPQSPPLQSAFFFLYIASPRSLSFSRSAALWLAVVFLLISSLSDFFSTLARLFPPSPPSLPSASSPFLSVLRLPPSSAVAQPSASSLMSSSPRLEEKKKDTHALLAEARGSGPRPATMSRAAGKASSFASSSPLSAHPPASQPLDAFLRGADPRERESSADQHASRSKAPSAGDRGSAEEKDETKRELSPLWSAPSSSLGFLEQAGSASLLSRRETALRGTEADEFPLLTQLAAAQAEKRGLPAFSRAEPAEAASLHDRESRPPSAAGERRVEGEAALRSSAELFQDCAEEVQRDTHGPSQDCNAAARQSTLQRDRSPSSQSSGPPLSSTRSQVSPPESSSADLLGGARARETESRPKSFSRWLAHSPFSPSRSTLADSLSYSRFPELAPAERDDVDSLSGGRPGGVFSPFPAASAGLAARAHAKRPVRRSGSPEEAPERRGENARFPLQAADEGEAEENGKLEAQTSAVGEPLHGGTQESDSQQNVRRFEQERREPFRSVFSLRSRDLADSGGSDDDSLSTQRHAFRLRNFPPALPRRDDKLFSAFREKENWAQREDLRVGDWRERGLQVAGDGRGDKADVEWRRLGSLRSSEVERKQTKPWEGGSEAGDRLREETPRAYAEGRREFLEGGREPRTAQSTSLSADFVPGVAK</sequence>
<feature type="compositionally biased region" description="Low complexity" evidence="1">
    <location>
        <begin position="392"/>
        <end position="401"/>
    </location>
</feature>
<feature type="compositionally biased region" description="Basic and acidic residues" evidence="1">
    <location>
        <begin position="880"/>
        <end position="891"/>
    </location>
</feature>
<feature type="region of interest" description="Disordered" evidence="1">
    <location>
        <begin position="273"/>
        <end position="292"/>
    </location>
</feature>
<feature type="region of interest" description="Disordered" evidence="1">
    <location>
        <begin position="523"/>
        <end position="633"/>
    </location>
</feature>
<feature type="compositionally biased region" description="Basic and acidic residues" evidence="1">
    <location>
        <begin position="191"/>
        <end position="214"/>
    </location>
</feature>
<feature type="region of interest" description="Disordered" evidence="1">
    <location>
        <begin position="1290"/>
        <end position="1434"/>
    </location>
</feature>
<feature type="compositionally biased region" description="Basic and acidic residues" evidence="1">
    <location>
        <begin position="1075"/>
        <end position="1087"/>
    </location>
</feature>
<accession>A0A2A9MBF9</accession>
<feature type="region of interest" description="Disordered" evidence="1">
    <location>
        <begin position="454"/>
        <end position="487"/>
    </location>
</feature>
<feature type="compositionally biased region" description="Low complexity" evidence="1">
    <location>
        <begin position="608"/>
        <end position="632"/>
    </location>
</feature>
<feature type="region of interest" description="Disordered" evidence="1">
    <location>
        <begin position="980"/>
        <end position="999"/>
    </location>
</feature>
<dbReference type="RefSeq" id="XP_029217022.1">
    <property type="nucleotide sequence ID" value="XM_029366562.1"/>
</dbReference>
<dbReference type="Proteomes" id="UP000224006">
    <property type="component" value="Chromosome VIII"/>
</dbReference>